<keyword evidence="1" id="KW-0249">Electron transport</keyword>
<dbReference type="AlphaFoldDB" id="A0A6H0Y474"/>
<name>A0A6H0Y474_9PEZI</name>
<dbReference type="Gene3D" id="3.40.30.10">
    <property type="entry name" value="Glutaredoxin"/>
    <property type="match status" value="1"/>
</dbReference>
<dbReference type="EMBL" id="CP051143">
    <property type="protein sequence ID" value="QIX01648.1"/>
    <property type="molecule type" value="Genomic_DNA"/>
</dbReference>
<dbReference type="InterPro" id="IPR008554">
    <property type="entry name" value="Glutaredoxin-like"/>
</dbReference>
<accession>A0A6H0Y474</accession>
<dbReference type="PANTHER" id="PTHR33558">
    <property type="entry name" value="GLUTAREDOXIN-LIKE PROTEIN C5ORF63 HOMOLOG"/>
    <property type="match status" value="1"/>
</dbReference>
<evidence type="ECO:0000313" key="3">
    <source>
        <dbReference type="Proteomes" id="UP000503462"/>
    </source>
</evidence>
<dbReference type="InterPro" id="IPR036249">
    <property type="entry name" value="Thioredoxin-like_sf"/>
</dbReference>
<protein>
    <recommendedName>
        <fullName evidence="1">Glutaredoxin-like protein</fullName>
    </recommendedName>
</protein>
<keyword evidence="3" id="KW-1185">Reference proteome</keyword>
<dbReference type="OrthoDB" id="429967at2759"/>
<sequence length="112" mass="13178">MRATTILGQWCIRTTLFTRPGCSLCIDAKNVLDRVWKRRPFEFTQIDIAQPQNKKWKEIYDFDVPVVHVDKVKENQLTFETSIAAGKLMHRFTETQLEKLMDDEMMKPADDD</sequence>
<dbReference type="Pfam" id="PF05768">
    <property type="entry name" value="Glrx-like"/>
    <property type="match status" value="1"/>
</dbReference>
<reference evidence="2 3" key="1">
    <citation type="journal article" date="2016" name="Sci. Rep.">
        <title>Peltaster fructicola genome reveals evolution from an invasive phytopathogen to an ectophytic parasite.</title>
        <authorList>
            <person name="Xu C."/>
            <person name="Chen H."/>
            <person name="Gleason M.L."/>
            <person name="Xu J.R."/>
            <person name="Liu H."/>
            <person name="Zhang R."/>
            <person name="Sun G."/>
        </authorList>
    </citation>
    <scope>NUCLEOTIDE SEQUENCE [LARGE SCALE GENOMIC DNA]</scope>
    <source>
        <strain evidence="2 3">LNHT1506</strain>
    </source>
</reference>
<evidence type="ECO:0000313" key="2">
    <source>
        <dbReference type="EMBL" id="QIX01648.1"/>
    </source>
</evidence>
<dbReference type="PANTHER" id="PTHR33558:SF1">
    <property type="entry name" value="GLUTAREDOXIN-LIKE PROTEIN C5ORF63 HOMOLOG"/>
    <property type="match status" value="1"/>
</dbReference>
<dbReference type="Proteomes" id="UP000503462">
    <property type="component" value="Chromosome 5"/>
</dbReference>
<keyword evidence="1" id="KW-0813">Transport</keyword>
<dbReference type="InterPro" id="IPR052565">
    <property type="entry name" value="Glutaredoxin-like_YDR286C"/>
</dbReference>
<organism evidence="2 3">
    <name type="scientific">Peltaster fructicola</name>
    <dbReference type="NCBI Taxonomy" id="286661"/>
    <lineage>
        <taxon>Eukaryota</taxon>
        <taxon>Fungi</taxon>
        <taxon>Dikarya</taxon>
        <taxon>Ascomycota</taxon>
        <taxon>Pezizomycotina</taxon>
        <taxon>Dothideomycetes</taxon>
        <taxon>Dothideomycetes incertae sedis</taxon>
        <taxon>Peltaster</taxon>
    </lineage>
</organism>
<proteinExistence type="inferred from homology"/>
<evidence type="ECO:0000256" key="1">
    <source>
        <dbReference type="RuleBase" id="RU363082"/>
    </source>
</evidence>
<comment type="similarity">
    <text evidence="1">Belongs to the glutaredoxin family.</text>
</comment>
<dbReference type="SUPFAM" id="SSF52833">
    <property type="entry name" value="Thioredoxin-like"/>
    <property type="match status" value="1"/>
</dbReference>
<gene>
    <name evidence="2" type="ORF">AMS68_007165</name>
</gene>